<sequence length="265" mass="29760">MLFQRGSRNGFSMRYFLSCQLLNVAMILLLAIAPGSEARRFFQIRSKATGEIVVLLDVEFTLSLTAHKDGQEVGKKQLTEQDIAQVRLFEFATRLVYLDFGQRDRKSAVLTYGFYRFKSPDKVGLSRFFELFPDVMFDKVESKLAGINFQDPGSTLADLGDTDKSYLCNRTQRIPFHKTSKEKDGYEYSVDLETTYFHSQAFTCPQDGKFSPGAPTVCPRPDNSRSVPVAIIAGSVAGGVVLMALIAAILVWAVRYRRRGAYNDV</sequence>
<protein>
    <recommendedName>
        <fullName evidence="5">SEA domain-containing protein</fullName>
    </recommendedName>
</protein>
<accession>A0AAV4GED6</accession>
<dbReference type="AlphaFoldDB" id="A0AAV4GED6"/>
<keyword evidence="1" id="KW-1133">Transmembrane helix</keyword>
<organism evidence="3 4">
    <name type="scientific">Elysia marginata</name>
    <dbReference type="NCBI Taxonomy" id="1093978"/>
    <lineage>
        <taxon>Eukaryota</taxon>
        <taxon>Metazoa</taxon>
        <taxon>Spiralia</taxon>
        <taxon>Lophotrochozoa</taxon>
        <taxon>Mollusca</taxon>
        <taxon>Gastropoda</taxon>
        <taxon>Heterobranchia</taxon>
        <taxon>Euthyneura</taxon>
        <taxon>Panpulmonata</taxon>
        <taxon>Sacoglossa</taxon>
        <taxon>Placobranchoidea</taxon>
        <taxon>Plakobranchidae</taxon>
        <taxon>Elysia</taxon>
    </lineage>
</organism>
<dbReference type="Proteomes" id="UP000762676">
    <property type="component" value="Unassembled WGS sequence"/>
</dbReference>
<dbReference type="EMBL" id="BMAT01001335">
    <property type="protein sequence ID" value="GFR83445.1"/>
    <property type="molecule type" value="Genomic_DNA"/>
</dbReference>
<evidence type="ECO:0000313" key="4">
    <source>
        <dbReference type="Proteomes" id="UP000762676"/>
    </source>
</evidence>
<evidence type="ECO:0000256" key="2">
    <source>
        <dbReference type="SAM" id="SignalP"/>
    </source>
</evidence>
<proteinExistence type="predicted"/>
<feature type="chain" id="PRO_5043966118" description="SEA domain-containing protein" evidence="2">
    <location>
        <begin position="39"/>
        <end position="265"/>
    </location>
</feature>
<gene>
    <name evidence="3" type="ORF">ElyMa_000649600</name>
</gene>
<evidence type="ECO:0000256" key="1">
    <source>
        <dbReference type="SAM" id="Phobius"/>
    </source>
</evidence>
<keyword evidence="1" id="KW-0472">Membrane</keyword>
<name>A0AAV4GED6_9GAST</name>
<reference evidence="3 4" key="1">
    <citation type="journal article" date="2021" name="Elife">
        <title>Chloroplast acquisition without the gene transfer in kleptoplastic sea slugs, Plakobranchus ocellatus.</title>
        <authorList>
            <person name="Maeda T."/>
            <person name="Takahashi S."/>
            <person name="Yoshida T."/>
            <person name="Shimamura S."/>
            <person name="Takaki Y."/>
            <person name="Nagai Y."/>
            <person name="Toyoda A."/>
            <person name="Suzuki Y."/>
            <person name="Arimoto A."/>
            <person name="Ishii H."/>
            <person name="Satoh N."/>
            <person name="Nishiyama T."/>
            <person name="Hasebe M."/>
            <person name="Maruyama T."/>
            <person name="Minagawa J."/>
            <person name="Obokata J."/>
            <person name="Shigenobu S."/>
        </authorList>
    </citation>
    <scope>NUCLEOTIDE SEQUENCE [LARGE SCALE GENOMIC DNA]</scope>
</reference>
<comment type="caution">
    <text evidence="3">The sequence shown here is derived from an EMBL/GenBank/DDBJ whole genome shotgun (WGS) entry which is preliminary data.</text>
</comment>
<evidence type="ECO:0008006" key="5">
    <source>
        <dbReference type="Google" id="ProtNLM"/>
    </source>
</evidence>
<keyword evidence="4" id="KW-1185">Reference proteome</keyword>
<evidence type="ECO:0000313" key="3">
    <source>
        <dbReference type="EMBL" id="GFR83445.1"/>
    </source>
</evidence>
<keyword evidence="1" id="KW-0812">Transmembrane</keyword>
<keyword evidence="2" id="KW-0732">Signal</keyword>
<feature type="transmembrane region" description="Helical" evidence="1">
    <location>
        <begin position="229"/>
        <end position="254"/>
    </location>
</feature>
<feature type="signal peptide" evidence="2">
    <location>
        <begin position="1"/>
        <end position="38"/>
    </location>
</feature>